<dbReference type="Proteomes" id="UP000095282">
    <property type="component" value="Unplaced"/>
</dbReference>
<keyword evidence="2" id="KW-1185">Reference proteome</keyword>
<accession>A0A1I7TXD1</accession>
<name>A0A1I7TXD1_9PELO</name>
<dbReference type="PANTHER" id="PTHR47518:SF2">
    <property type="entry name" value="SERPENTINE RECEPTOR, CLASS E (EPSILON)"/>
    <property type="match status" value="1"/>
</dbReference>
<dbReference type="eggNOG" id="ENOG502T0HU">
    <property type="taxonomic scope" value="Eukaryota"/>
</dbReference>
<reference evidence="3" key="1">
    <citation type="submission" date="2016-11" db="UniProtKB">
        <authorList>
            <consortium name="WormBaseParasite"/>
        </authorList>
    </citation>
    <scope>IDENTIFICATION</scope>
</reference>
<evidence type="ECO:0000313" key="3">
    <source>
        <dbReference type="WBParaSite" id="Csp11.Scaffold629.g12744.t1"/>
    </source>
</evidence>
<proteinExistence type="predicted"/>
<keyword evidence="1" id="KW-1133">Transmembrane helix</keyword>
<protein>
    <submittedName>
        <fullName evidence="3">Serpentine receptor class gamma</fullName>
    </submittedName>
</protein>
<evidence type="ECO:0000313" key="2">
    <source>
        <dbReference type="Proteomes" id="UP000095282"/>
    </source>
</evidence>
<dbReference type="InterPro" id="IPR052854">
    <property type="entry name" value="Serpentine_rcpt_epsilon"/>
</dbReference>
<keyword evidence="1" id="KW-0812">Transmembrane</keyword>
<keyword evidence="1" id="KW-0472">Membrane</keyword>
<dbReference type="PANTHER" id="PTHR47518">
    <property type="entry name" value="SERPENTINE RECEPTOR CLASS EPSILON-13-RELATED"/>
    <property type="match status" value="1"/>
</dbReference>
<dbReference type="WBParaSite" id="Csp11.Scaffold629.g12744.t1">
    <property type="protein sequence ID" value="Csp11.Scaffold629.g12744.t1"/>
    <property type="gene ID" value="Csp11.Scaffold629.g12744"/>
</dbReference>
<dbReference type="AlphaFoldDB" id="A0A1I7TXD1"/>
<evidence type="ECO:0000256" key="1">
    <source>
        <dbReference type="SAM" id="Phobius"/>
    </source>
</evidence>
<feature type="transmembrane region" description="Helical" evidence="1">
    <location>
        <begin position="20"/>
        <end position="41"/>
    </location>
</feature>
<organism evidence="2 3">
    <name type="scientific">Caenorhabditis tropicalis</name>
    <dbReference type="NCBI Taxonomy" id="1561998"/>
    <lineage>
        <taxon>Eukaryota</taxon>
        <taxon>Metazoa</taxon>
        <taxon>Ecdysozoa</taxon>
        <taxon>Nematoda</taxon>
        <taxon>Chromadorea</taxon>
        <taxon>Rhabditida</taxon>
        <taxon>Rhabditina</taxon>
        <taxon>Rhabditomorpha</taxon>
        <taxon>Rhabditoidea</taxon>
        <taxon>Rhabditidae</taxon>
        <taxon>Peloderinae</taxon>
        <taxon>Caenorhabditis</taxon>
    </lineage>
</organism>
<sequence length="89" mass="10559">MLSIDQFNERAFKQDGFFAYFLPFFLLIIILNLFSMMYYCLNFVITIRVKYYKTNLQILHQAIYVTCPFSSIILITEKSFDVLGKSESE</sequence>